<proteinExistence type="predicted"/>
<gene>
    <name evidence="2" type="ORF">Tci_027581</name>
</gene>
<comment type="caution">
    <text evidence="2">The sequence shown here is derived from an EMBL/GenBank/DDBJ whole genome shotgun (WGS) entry which is preliminary data.</text>
</comment>
<name>A0A6L2L142_TANCI</name>
<dbReference type="EMBL" id="BKCJ010003523">
    <property type="protein sequence ID" value="GEU55603.1"/>
    <property type="molecule type" value="Genomic_DNA"/>
</dbReference>
<reference evidence="2" key="1">
    <citation type="journal article" date="2019" name="Sci. Rep.">
        <title>Draft genome of Tanacetum cinerariifolium, the natural source of mosquito coil.</title>
        <authorList>
            <person name="Yamashiro T."/>
            <person name="Shiraishi A."/>
            <person name="Satake H."/>
            <person name="Nakayama K."/>
        </authorList>
    </citation>
    <scope>NUCLEOTIDE SEQUENCE</scope>
</reference>
<feature type="coiled-coil region" evidence="1">
    <location>
        <begin position="663"/>
        <end position="735"/>
    </location>
</feature>
<sequence>MELTPSVTYSDEIRFRGVTDWYQEPRVMIASVILIYSDSSEESMGSSNSWVILFGTDPYICHVNSACYLNWEDKVFWSFVTFGPCHRDMDEDNEEEDEREIEEQRDCGERDVGEIFVKRREDEEDERRGSCLGYHYHRLLSLLRTLTFFPDVPCSASYSFWLGHGWPFVAQRYAIVGCGARAPCRCVCIVILAELREPLLGLMFIPWPELAARLTIYVIMSPQSSVSSVRADDITKLKSAWLLAANGIVCVPRMLLGSSIYIVTYVLTQRELDHHCSVFNIPTELRPELPDRNSTVKDSPKGKIGMYTRFIEFDNYRVPLSNFLLCVLEYYQIHLSQFCDWCGEAGTSVVKDPLPVDEAVDLPCVELLNENHTLIRKYPETFLCFVGLSRSFTDTDVRPTLLHDNDEEIGLLDFVKSVDPFKDELNVNSGKRKKRATFVSGSPLVKKAHNEGIVISETRPSTADKSSNALRRLIKQGEQVADGSGSAAAATVDITFSSVTHTPEHVLEDALHDNVFSLVSSSPDGVSVPATESASDGHPVSAPELETRILSATPSNGSSADDFYESQTVDFATAMNAHVPNWNVTNNGRVDDPVICRSLLDNVTPLGYWAALRNQSDVGFLNAFNINSSQHICMASELRLRYEHEIMTREKFERKFIDSVAVVQQRDTEVADLKVKLEKLETEAAEVEELRKLVSDLEAPVAVKSGEVASLTTQNAGLLERVSTAELECDSLKSQVVGEGKMREEFLAQQDEVERHFTDRDAKLDARIAYVRRDMDNDLYPHMLTAIAGRRWVVRHGFLLAVYKCARFVECRSALGKVISMAINKGMQQGLEVGNVHGKAGRSLAQVEACDPEVEGKYVAAVFEFEGVSFPLLDELESLKDSHLALIMSALTLKDDQAAGGNLLNRIPRDALTIIENKSKVRTSRNKPIVSKVSTTSSSPSPSPYLTALTEIVKELVLMNKATQQATVKAIEETYVTCGGPNPYYERLATGGNTFDACTAVGPYNQGGNRY</sequence>
<protein>
    <submittedName>
        <fullName evidence="2">Transposase (Putative), gypsy type</fullName>
    </submittedName>
</protein>
<evidence type="ECO:0000313" key="2">
    <source>
        <dbReference type="EMBL" id="GEU55603.1"/>
    </source>
</evidence>
<dbReference type="AlphaFoldDB" id="A0A6L2L142"/>
<keyword evidence="1" id="KW-0175">Coiled coil</keyword>
<evidence type="ECO:0000256" key="1">
    <source>
        <dbReference type="SAM" id="Coils"/>
    </source>
</evidence>
<organism evidence="2">
    <name type="scientific">Tanacetum cinerariifolium</name>
    <name type="common">Dalmatian daisy</name>
    <name type="synonym">Chrysanthemum cinerariifolium</name>
    <dbReference type="NCBI Taxonomy" id="118510"/>
    <lineage>
        <taxon>Eukaryota</taxon>
        <taxon>Viridiplantae</taxon>
        <taxon>Streptophyta</taxon>
        <taxon>Embryophyta</taxon>
        <taxon>Tracheophyta</taxon>
        <taxon>Spermatophyta</taxon>
        <taxon>Magnoliopsida</taxon>
        <taxon>eudicotyledons</taxon>
        <taxon>Gunneridae</taxon>
        <taxon>Pentapetalae</taxon>
        <taxon>asterids</taxon>
        <taxon>campanulids</taxon>
        <taxon>Asterales</taxon>
        <taxon>Asteraceae</taxon>
        <taxon>Asteroideae</taxon>
        <taxon>Anthemideae</taxon>
        <taxon>Anthemidinae</taxon>
        <taxon>Tanacetum</taxon>
    </lineage>
</organism>
<accession>A0A6L2L142</accession>